<organism evidence="1 2">
    <name type="scientific">Allacma fusca</name>
    <dbReference type="NCBI Taxonomy" id="39272"/>
    <lineage>
        <taxon>Eukaryota</taxon>
        <taxon>Metazoa</taxon>
        <taxon>Ecdysozoa</taxon>
        <taxon>Arthropoda</taxon>
        <taxon>Hexapoda</taxon>
        <taxon>Collembola</taxon>
        <taxon>Symphypleona</taxon>
        <taxon>Sminthuridae</taxon>
        <taxon>Allacma</taxon>
    </lineage>
</organism>
<proteinExistence type="predicted"/>
<dbReference type="Proteomes" id="UP000708208">
    <property type="component" value="Unassembled WGS sequence"/>
</dbReference>
<keyword evidence="2" id="KW-1185">Reference proteome</keyword>
<evidence type="ECO:0000313" key="1">
    <source>
        <dbReference type="EMBL" id="CAG7718686.1"/>
    </source>
</evidence>
<evidence type="ECO:0000313" key="2">
    <source>
        <dbReference type="Proteomes" id="UP000708208"/>
    </source>
</evidence>
<reference evidence="1" key="1">
    <citation type="submission" date="2021-06" db="EMBL/GenBank/DDBJ databases">
        <authorList>
            <person name="Hodson N. C."/>
            <person name="Mongue J. A."/>
            <person name="Jaron S. K."/>
        </authorList>
    </citation>
    <scope>NUCLEOTIDE SEQUENCE</scope>
</reference>
<dbReference type="EMBL" id="CAJVCH010055236">
    <property type="protein sequence ID" value="CAG7718686.1"/>
    <property type="molecule type" value="Genomic_DNA"/>
</dbReference>
<gene>
    <name evidence="1" type="ORF">AFUS01_LOCUS8060</name>
</gene>
<sequence>MAIDLVSRREVLT</sequence>
<feature type="non-terminal residue" evidence="1">
    <location>
        <position position="1"/>
    </location>
</feature>
<protein>
    <submittedName>
        <fullName evidence="1">Uncharacterized protein</fullName>
    </submittedName>
</protein>
<name>A0A8J2JDW9_9HEXA</name>
<accession>A0A8J2JDW9</accession>
<comment type="caution">
    <text evidence="1">The sequence shown here is derived from an EMBL/GenBank/DDBJ whole genome shotgun (WGS) entry which is preliminary data.</text>
</comment>